<proteinExistence type="predicted"/>
<protein>
    <submittedName>
        <fullName evidence="1">Uncharacterized protein</fullName>
    </submittedName>
</protein>
<dbReference type="EMBL" id="JAPWDQ010000009">
    <property type="protein sequence ID" value="KAJ5481094.1"/>
    <property type="molecule type" value="Genomic_DNA"/>
</dbReference>
<gene>
    <name evidence="1" type="ORF">N7539_006988</name>
</gene>
<accession>A0A9W9X2B7</accession>
<evidence type="ECO:0000313" key="2">
    <source>
        <dbReference type="Proteomes" id="UP001148312"/>
    </source>
</evidence>
<dbReference type="Proteomes" id="UP001148312">
    <property type="component" value="Unassembled WGS sequence"/>
</dbReference>
<dbReference type="GeneID" id="81626838"/>
<reference evidence="1" key="1">
    <citation type="submission" date="2022-12" db="EMBL/GenBank/DDBJ databases">
        <authorList>
            <person name="Petersen C."/>
        </authorList>
    </citation>
    <scope>NUCLEOTIDE SEQUENCE</scope>
    <source>
        <strain evidence="1">IBT 30728</strain>
    </source>
</reference>
<dbReference type="RefSeq" id="XP_056788524.1">
    <property type="nucleotide sequence ID" value="XM_056936589.1"/>
</dbReference>
<evidence type="ECO:0000313" key="1">
    <source>
        <dbReference type="EMBL" id="KAJ5481094.1"/>
    </source>
</evidence>
<keyword evidence="2" id="KW-1185">Reference proteome</keyword>
<comment type="caution">
    <text evidence="1">The sequence shown here is derived from an EMBL/GenBank/DDBJ whole genome shotgun (WGS) entry which is preliminary data.</text>
</comment>
<dbReference type="AlphaFoldDB" id="A0A9W9X2B7"/>
<sequence length="173" mass="20057">HTKTLRLLRGKITPAIVKDKDTSILHELSYRNKRFRFFTHLYRNERNPAKKLIARFPLTYWIGEDCPGNADEKVRCGTSTYAWLEKDCATAPNPQLYSFGLSDGETFTFLDNLPIFTRTIKRLRRWLLSLLSYPATSRYSQHPTEGQLKLCTPYLLIKYINPSRGPGKVLSET</sequence>
<feature type="non-terminal residue" evidence="1">
    <location>
        <position position="173"/>
    </location>
</feature>
<reference evidence="1" key="2">
    <citation type="journal article" date="2023" name="IMA Fungus">
        <title>Comparative genomic study of the Penicillium genus elucidates a diverse pangenome and 15 lateral gene transfer events.</title>
        <authorList>
            <person name="Petersen C."/>
            <person name="Sorensen T."/>
            <person name="Nielsen M.R."/>
            <person name="Sondergaard T.E."/>
            <person name="Sorensen J.L."/>
            <person name="Fitzpatrick D.A."/>
            <person name="Frisvad J.C."/>
            <person name="Nielsen K.L."/>
        </authorList>
    </citation>
    <scope>NUCLEOTIDE SEQUENCE</scope>
    <source>
        <strain evidence="1">IBT 30728</strain>
    </source>
</reference>
<name>A0A9W9X2B7_9EURO</name>
<organism evidence="1 2">
    <name type="scientific">Penicillium diatomitis</name>
    <dbReference type="NCBI Taxonomy" id="2819901"/>
    <lineage>
        <taxon>Eukaryota</taxon>
        <taxon>Fungi</taxon>
        <taxon>Dikarya</taxon>
        <taxon>Ascomycota</taxon>
        <taxon>Pezizomycotina</taxon>
        <taxon>Eurotiomycetes</taxon>
        <taxon>Eurotiomycetidae</taxon>
        <taxon>Eurotiales</taxon>
        <taxon>Aspergillaceae</taxon>
        <taxon>Penicillium</taxon>
    </lineage>
</organism>